<evidence type="ECO:0000313" key="2">
    <source>
        <dbReference type="EMBL" id="KDQ22039.1"/>
    </source>
</evidence>
<dbReference type="VEuPathDB" id="FungiDB:PLEOSDRAFT_1110151"/>
<dbReference type="HOGENOM" id="CLU_1555906_0_0_1"/>
<proteinExistence type="predicted"/>
<reference evidence="3" key="1">
    <citation type="journal article" date="2014" name="Proc. Natl. Acad. Sci. U.S.A.">
        <title>Extensive sampling of basidiomycete genomes demonstrates inadequacy of the white-rot/brown-rot paradigm for wood decay fungi.</title>
        <authorList>
            <person name="Riley R."/>
            <person name="Salamov A.A."/>
            <person name="Brown D.W."/>
            <person name="Nagy L.G."/>
            <person name="Floudas D."/>
            <person name="Held B.W."/>
            <person name="Levasseur A."/>
            <person name="Lombard V."/>
            <person name="Morin E."/>
            <person name="Otillar R."/>
            <person name="Lindquist E.A."/>
            <person name="Sun H."/>
            <person name="LaButti K.M."/>
            <person name="Schmutz J."/>
            <person name="Jabbour D."/>
            <person name="Luo H."/>
            <person name="Baker S.E."/>
            <person name="Pisabarro A.G."/>
            <person name="Walton J.D."/>
            <person name="Blanchette R.A."/>
            <person name="Henrissat B."/>
            <person name="Martin F."/>
            <person name="Cullen D."/>
            <person name="Hibbett D.S."/>
            <person name="Grigoriev I.V."/>
        </authorList>
    </citation>
    <scope>NUCLEOTIDE SEQUENCE [LARGE SCALE GENOMIC DNA]</scope>
    <source>
        <strain evidence="3">PC15</strain>
    </source>
</reference>
<dbReference type="EMBL" id="KL198015">
    <property type="protein sequence ID" value="KDQ22039.1"/>
    <property type="molecule type" value="Genomic_DNA"/>
</dbReference>
<dbReference type="InParanoid" id="A0A067N2F8"/>
<dbReference type="Proteomes" id="UP000027073">
    <property type="component" value="Unassembled WGS sequence"/>
</dbReference>
<protein>
    <submittedName>
        <fullName evidence="2">Uncharacterized protein</fullName>
    </submittedName>
</protein>
<evidence type="ECO:0000313" key="3">
    <source>
        <dbReference type="Proteomes" id="UP000027073"/>
    </source>
</evidence>
<feature type="region of interest" description="Disordered" evidence="1">
    <location>
        <begin position="99"/>
        <end position="152"/>
    </location>
</feature>
<name>A0A067N2F8_PLEO1</name>
<evidence type="ECO:0000256" key="1">
    <source>
        <dbReference type="SAM" id="MobiDB-lite"/>
    </source>
</evidence>
<gene>
    <name evidence="2" type="ORF">PLEOSDRAFT_1110151</name>
</gene>
<accession>A0A067N2F8</accession>
<feature type="region of interest" description="Disordered" evidence="1">
    <location>
        <begin position="1"/>
        <end position="20"/>
    </location>
</feature>
<sequence length="172" mass="17107">MRKWPPQQGEGHKAARGGGGRGAGILGGAIGGGPAAVAPMSMGMMNGVGPLSQSPTNLGSWPTPLLPPTLRNMHSNVCRSAGIATTAIVLLDPKPIAAPTVPPPTSRRVAPSARSTLPVNGAPSTAATLRPDAHRPCVTGSSVTKGSPAPSPARAIATAESHCVPSLGNWVG</sequence>
<feature type="compositionally biased region" description="Polar residues" evidence="1">
    <location>
        <begin position="113"/>
        <end position="127"/>
    </location>
</feature>
<dbReference type="AlphaFoldDB" id="A0A067N2F8"/>
<organism evidence="2 3">
    <name type="scientific">Pleurotus ostreatus (strain PC15)</name>
    <name type="common">Oyster mushroom</name>
    <dbReference type="NCBI Taxonomy" id="1137138"/>
    <lineage>
        <taxon>Eukaryota</taxon>
        <taxon>Fungi</taxon>
        <taxon>Dikarya</taxon>
        <taxon>Basidiomycota</taxon>
        <taxon>Agaricomycotina</taxon>
        <taxon>Agaricomycetes</taxon>
        <taxon>Agaricomycetidae</taxon>
        <taxon>Agaricales</taxon>
        <taxon>Pleurotineae</taxon>
        <taxon>Pleurotaceae</taxon>
        <taxon>Pleurotus</taxon>
    </lineage>
</organism>